<accession>A0ABM4GCN1</accession>
<evidence type="ECO:0000256" key="1">
    <source>
        <dbReference type="ARBA" id="ARBA00004123"/>
    </source>
</evidence>
<protein>
    <submittedName>
        <fullName evidence="8">Zinc finger BED domain-containing protein 6-like</fullName>
    </submittedName>
</protein>
<dbReference type="GeneID" id="138928090"/>
<keyword evidence="7" id="KW-1185">Reference proteome</keyword>
<sequence length="145" mass="16153">MSIGSTPAVVTDGNETASTSSSCRSSLNSVASYFKRAVLYESNSKRKTDIDKALTEVVAKDVKPYNIVENESFIKYTEVLDPRYKLPSKTHLRDVLMSNLYKETSAKLSLIFQEVLDVSITCDLWTSSANASFLTVTGHFVYNYV</sequence>
<evidence type="ECO:0000256" key="6">
    <source>
        <dbReference type="SAM" id="MobiDB-lite"/>
    </source>
</evidence>
<evidence type="ECO:0000256" key="3">
    <source>
        <dbReference type="ARBA" id="ARBA00022771"/>
    </source>
</evidence>
<keyword evidence="3" id="KW-0863">Zinc-finger</keyword>
<reference evidence="8" key="2">
    <citation type="submission" date="2025-08" db="UniProtKB">
        <authorList>
            <consortium name="RefSeq"/>
        </authorList>
    </citation>
    <scope>IDENTIFICATION</scope>
    <source>
        <strain evidence="8">14028-0561.14</strain>
        <tissue evidence="8">Whole fly</tissue>
    </source>
</reference>
<dbReference type="PANTHER" id="PTHR46481:SF10">
    <property type="entry name" value="ZINC FINGER BED DOMAIN-CONTAINING PROTEIN 39"/>
    <property type="match status" value="1"/>
</dbReference>
<evidence type="ECO:0000313" key="8">
    <source>
        <dbReference type="RefSeq" id="XP_070140476.1"/>
    </source>
</evidence>
<evidence type="ECO:0000256" key="5">
    <source>
        <dbReference type="ARBA" id="ARBA00023242"/>
    </source>
</evidence>
<organism evidence="7 8">
    <name type="scientific">Drosophila kikkawai</name>
    <name type="common">Fruit fly</name>
    <dbReference type="NCBI Taxonomy" id="30033"/>
    <lineage>
        <taxon>Eukaryota</taxon>
        <taxon>Metazoa</taxon>
        <taxon>Ecdysozoa</taxon>
        <taxon>Arthropoda</taxon>
        <taxon>Hexapoda</taxon>
        <taxon>Insecta</taxon>
        <taxon>Pterygota</taxon>
        <taxon>Neoptera</taxon>
        <taxon>Endopterygota</taxon>
        <taxon>Diptera</taxon>
        <taxon>Brachycera</taxon>
        <taxon>Muscomorpha</taxon>
        <taxon>Ephydroidea</taxon>
        <taxon>Drosophilidae</taxon>
        <taxon>Drosophila</taxon>
        <taxon>Sophophora</taxon>
    </lineage>
</organism>
<keyword evidence="4" id="KW-0862">Zinc</keyword>
<comment type="subcellular location">
    <subcellularLocation>
        <location evidence="1">Nucleus</location>
    </subcellularLocation>
</comment>
<dbReference type="InterPro" id="IPR052035">
    <property type="entry name" value="ZnF_BED_domain_contain"/>
</dbReference>
<dbReference type="SUPFAM" id="SSF140996">
    <property type="entry name" value="Hermes dimerisation domain"/>
    <property type="match status" value="1"/>
</dbReference>
<reference evidence="7" key="1">
    <citation type="submission" date="2025-05" db="UniProtKB">
        <authorList>
            <consortium name="RefSeq"/>
        </authorList>
    </citation>
    <scope>NUCLEOTIDE SEQUENCE [LARGE SCALE GENOMIC DNA]</scope>
    <source>
        <strain evidence="7">14028-0561.14</strain>
    </source>
</reference>
<keyword evidence="5" id="KW-0539">Nucleus</keyword>
<dbReference type="Proteomes" id="UP001652661">
    <property type="component" value="Chromosome 2R"/>
</dbReference>
<dbReference type="RefSeq" id="XP_070140476.1">
    <property type="nucleotide sequence ID" value="XM_070284375.1"/>
</dbReference>
<proteinExistence type="predicted"/>
<evidence type="ECO:0000256" key="4">
    <source>
        <dbReference type="ARBA" id="ARBA00022833"/>
    </source>
</evidence>
<dbReference type="PANTHER" id="PTHR46481">
    <property type="entry name" value="ZINC FINGER BED DOMAIN-CONTAINING PROTEIN 4"/>
    <property type="match status" value="1"/>
</dbReference>
<feature type="region of interest" description="Disordered" evidence="6">
    <location>
        <begin position="1"/>
        <end position="23"/>
    </location>
</feature>
<name>A0ABM4GCN1_DROKI</name>
<gene>
    <name evidence="8" type="primary">LOC138928090</name>
</gene>
<keyword evidence="2" id="KW-0479">Metal-binding</keyword>
<evidence type="ECO:0000313" key="7">
    <source>
        <dbReference type="Proteomes" id="UP001652661"/>
    </source>
</evidence>
<evidence type="ECO:0000256" key="2">
    <source>
        <dbReference type="ARBA" id="ARBA00022723"/>
    </source>
</evidence>